<dbReference type="EMBL" id="JACOOJ010000059">
    <property type="protein sequence ID" value="MBC5634946.1"/>
    <property type="molecule type" value="Genomic_DNA"/>
</dbReference>
<keyword evidence="9" id="KW-1185">Reference proteome</keyword>
<evidence type="ECO:0000256" key="2">
    <source>
        <dbReference type="ARBA" id="ARBA00006011"/>
    </source>
</evidence>
<dbReference type="Gene3D" id="2.60.40.2580">
    <property type="match status" value="1"/>
</dbReference>
<dbReference type="Pfam" id="PF26306">
    <property type="entry name" value="FimD_3rd"/>
    <property type="match status" value="1"/>
</dbReference>
<evidence type="ECO:0000313" key="8">
    <source>
        <dbReference type="EMBL" id="MBC5634946.1"/>
    </source>
</evidence>
<evidence type="ECO:0000313" key="9">
    <source>
        <dbReference type="Proteomes" id="UP000651475"/>
    </source>
</evidence>
<organism evidence="8 9">
    <name type="scientific">Parabacteroides hominis</name>
    <dbReference type="NCBI Taxonomy" id="2763057"/>
    <lineage>
        <taxon>Bacteria</taxon>
        <taxon>Pseudomonadati</taxon>
        <taxon>Bacteroidota</taxon>
        <taxon>Bacteroidia</taxon>
        <taxon>Bacteroidales</taxon>
        <taxon>Tannerellaceae</taxon>
        <taxon>Parabacteroides</taxon>
    </lineage>
</organism>
<protein>
    <recommendedName>
        <fullName evidence="10">Major fimbrial subunit protein N-terminal domain-containing protein</fullName>
    </recommendedName>
</protein>
<evidence type="ECO:0000256" key="1">
    <source>
        <dbReference type="ARBA" id="ARBA00004561"/>
    </source>
</evidence>
<feature type="signal peptide" evidence="5">
    <location>
        <begin position="1"/>
        <end position="19"/>
    </location>
</feature>
<sequence length="665" mass="73583">MKLKNILSGICLMAGLFSACTSEELIDNGGTEEGKDTSLSLVLTTGEPATKAAEGYQYATADEIKVSNCVVALFKMNGTTVGDMIGKVESFDFDASNTTYNNKPAYSLNNIPAKTGNVRILVVANATNADYTDFTTWSQFMEASTEKALVENDLVKVGWLDKELVAPVTGTIAVPLAQLSAKVKLDISTSDPSSWTYAISKITVEKINKKTDLILTSANSQKSLEQLVLDNSNNAERFADLSFYTYENPLAESVKITIEGTLSEENGISETKKYSVELNKTVDNARLAEGLCHGTLYNIKGKIDVTTRTINFSWEILPWSTTVREVSVDIIKPKFLVVKDTEMTMPNITSISTTFNSSSPVSIIGISVTNGKNHINTNRSITASSGNNGEINITSELPINFVPKYISFTVKNEDGLSQEVKIEQYPPLYIYAHTSKNDADAGQGQTNSNMYVIKSLIADYTSVKDPLEVSEDWSSFGTYTHMGSESNRLSKGRNMAQHIRSYAVLGYPETENVYFGKVYSKHDGEDKDMYWGYKSKGVTINSYVPCTAQTDENNYRISPHFVLASQNGTNSGMDDESAREFCAGYIEHDKNGVFTEHKYGSWRVATKAELYLIDILQNTTECDVKRILEGRYYNCAVPQFVDFMDPRVNQDGTTYAVRCVRDIKE</sequence>
<proteinExistence type="inferred from homology"/>
<dbReference type="InterPro" id="IPR029141">
    <property type="entry name" value="FimA_N"/>
</dbReference>
<dbReference type="InterPro" id="IPR058822">
    <property type="entry name" value="Ig-like_FimD_3rd"/>
</dbReference>
<gene>
    <name evidence="8" type="ORF">H8S65_19590</name>
</gene>
<evidence type="ECO:0000256" key="4">
    <source>
        <dbReference type="ARBA" id="ARBA00023263"/>
    </source>
</evidence>
<evidence type="ECO:0000259" key="7">
    <source>
        <dbReference type="Pfam" id="PF26306"/>
    </source>
</evidence>
<comment type="caution">
    <text evidence="8">The sequence shown here is derived from an EMBL/GenBank/DDBJ whole genome shotgun (WGS) entry which is preliminary data.</text>
</comment>
<evidence type="ECO:0000259" key="6">
    <source>
        <dbReference type="Pfam" id="PF06321"/>
    </source>
</evidence>
<evidence type="ECO:0000256" key="5">
    <source>
        <dbReference type="SAM" id="SignalP"/>
    </source>
</evidence>
<evidence type="ECO:0008006" key="10">
    <source>
        <dbReference type="Google" id="ProtNLM"/>
    </source>
</evidence>
<dbReference type="RefSeq" id="WP_186931510.1">
    <property type="nucleotide sequence ID" value="NZ_JACOOJ010000059.1"/>
</dbReference>
<feature type="chain" id="PRO_5046697057" description="Major fimbrial subunit protein N-terminal domain-containing protein" evidence="5">
    <location>
        <begin position="20"/>
        <end position="665"/>
    </location>
</feature>
<dbReference type="Pfam" id="PF06321">
    <property type="entry name" value="P_gingi_FimA"/>
    <property type="match status" value="1"/>
</dbReference>
<comment type="subcellular location">
    <subcellularLocation>
        <location evidence="1">Fimbrium</location>
    </subcellularLocation>
</comment>
<accession>A0ABR7DU33</accession>
<dbReference type="PROSITE" id="PS51257">
    <property type="entry name" value="PROKAR_LIPOPROTEIN"/>
    <property type="match status" value="1"/>
</dbReference>
<feature type="domain" description="Major fimbrium tip subunit FimD third Ig-like" evidence="7">
    <location>
        <begin position="337"/>
        <end position="427"/>
    </location>
</feature>
<reference evidence="8 9" key="1">
    <citation type="submission" date="2020-08" db="EMBL/GenBank/DDBJ databases">
        <title>Genome public.</title>
        <authorList>
            <person name="Liu C."/>
            <person name="Sun Q."/>
        </authorList>
    </citation>
    <scope>NUCLEOTIDE SEQUENCE [LARGE SCALE GENOMIC DNA]</scope>
    <source>
        <strain evidence="8 9">NSJ-79</strain>
    </source>
</reference>
<comment type="similarity">
    <text evidence="2">Belongs to the bacteroidetes fimbrillin superfamily. FimA/Mfa1 family.</text>
</comment>
<keyword evidence="4" id="KW-0281">Fimbrium</keyword>
<evidence type="ECO:0000256" key="3">
    <source>
        <dbReference type="ARBA" id="ARBA00022729"/>
    </source>
</evidence>
<feature type="domain" description="Major fimbrial subunit protein N-terminal" evidence="6">
    <location>
        <begin position="38"/>
        <end position="147"/>
    </location>
</feature>
<dbReference type="Proteomes" id="UP000651475">
    <property type="component" value="Unassembled WGS sequence"/>
</dbReference>
<name>A0ABR7DU33_9BACT</name>
<keyword evidence="3 5" id="KW-0732">Signal</keyword>